<dbReference type="AlphaFoldDB" id="A0A1I7WJ71"/>
<dbReference type="WBParaSite" id="Hba_05063">
    <property type="protein sequence ID" value="Hba_05063"/>
    <property type="gene ID" value="Hba_05063"/>
</dbReference>
<protein>
    <submittedName>
        <fullName evidence="2">Phlebovirus glycoprotein G2 fusion domain-containing protein</fullName>
    </submittedName>
</protein>
<name>A0A1I7WJ71_HETBA</name>
<sequence length="208" mass="23613">MYKCARYISMEILESKYIRNQGSIFQIELIELTNTSRINNEKQRNKRSGLELSQPAYTPFSQTFTCAVSWYFHKQFSWKTKGFYLSSCTKTKDDDPSFVTLPCECYCLRSNYNCQRKIGMNLSVCDLDSGESTIGNLSSWQCILASKAFQKLSHSQFLPLNSRMEISDNLGGTTSDAIALPVTVGLRLLFINCRFISDSPVNSTFSTV</sequence>
<dbReference type="Proteomes" id="UP000095283">
    <property type="component" value="Unplaced"/>
</dbReference>
<keyword evidence="1" id="KW-1185">Reference proteome</keyword>
<reference evidence="2" key="1">
    <citation type="submission" date="2016-11" db="UniProtKB">
        <authorList>
            <consortium name="WormBaseParasite"/>
        </authorList>
    </citation>
    <scope>IDENTIFICATION</scope>
</reference>
<proteinExistence type="predicted"/>
<accession>A0A1I7WJ71</accession>
<evidence type="ECO:0000313" key="1">
    <source>
        <dbReference type="Proteomes" id="UP000095283"/>
    </source>
</evidence>
<evidence type="ECO:0000313" key="2">
    <source>
        <dbReference type="WBParaSite" id="Hba_05063"/>
    </source>
</evidence>
<organism evidence="1 2">
    <name type="scientific">Heterorhabditis bacteriophora</name>
    <name type="common">Entomopathogenic nematode worm</name>
    <dbReference type="NCBI Taxonomy" id="37862"/>
    <lineage>
        <taxon>Eukaryota</taxon>
        <taxon>Metazoa</taxon>
        <taxon>Ecdysozoa</taxon>
        <taxon>Nematoda</taxon>
        <taxon>Chromadorea</taxon>
        <taxon>Rhabditida</taxon>
        <taxon>Rhabditina</taxon>
        <taxon>Rhabditomorpha</taxon>
        <taxon>Strongyloidea</taxon>
        <taxon>Heterorhabditidae</taxon>
        <taxon>Heterorhabditis</taxon>
    </lineage>
</organism>